<dbReference type="GO" id="GO:0016020">
    <property type="term" value="C:membrane"/>
    <property type="evidence" value="ECO:0007669"/>
    <property type="project" value="UniProtKB-SubCell"/>
</dbReference>
<protein>
    <submittedName>
        <fullName evidence="8">EamA domain-containing membrane protein RarD</fullName>
    </submittedName>
</protein>
<feature type="transmembrane region" description="Helical" evidence="6">
    <location>
        <begin position="268"/>
        <end position="287"/>
    </location>
</feature>
<evidence type="ECO:0000256" key="4">
    <source>
        <dbReference type="ARBA" id="ARBA00022989"/>
    </source>
</evidence>
<reference evidence="8 9" key="1">
    <citation type="submission" date="2019-03" db="EMBL/GenBank/DDBJ databases">
        <title>Genomic analyses of the natural microbiome of Caenorhabditis elegans.</title>
        <authorList>
            <person name="Samuel B."/>
        </authorList>
    </citation>
    <scope>NUCLEOTIDE SEQUENCE [LARGE SCALE GENOMIC DNA]</scope>
    <source>
        <strain evidence="8 9">JUb89</strain>
    </source>
</reference>
<evidence type="ECO:0000256" key="2">
    <source>
        <dbReference type="ARBA" id="ARBA00007362"/>
    </source>
</evidence>
<organism evidence="8 9">
    <name type="scientific">Acinetobacter calcoaceticus</name>
    <dbReference type="NCBI Taxonomy" id="471"/>
    <lineage>
        <taxon>Bacteria</taxon>
        <taxon>Pseudomonadati</taxon>
        <taxon>Pseudomonadota</taxon>
        <taxon>Gammaproteobacteria</taxon>
        <taxon>Moraxellales</taxon>
        <taxon>Moraxellaceae</taxon>
        <taxon>Acinetobacter</taxon>
        <taxon>Acinetobacter calcoaceticus/baumannii complex</taxon>
    </lineage>
</organism>
<keyword evidence="9" id="KW-1185">Reference proteome</keyword>
<evidence type="ECO:0000256" key="1">
    <source>
        <dbReference type="ARBA" id="ARBA00004141"/>
    </source>
</evidence>
<evidence type="ECO:0000256" key="3">
    <source>
        <dbReference type="ARBA" id="ARBA00022692"/>
    </source>
</evidence>
<dbReference type="EMBL" id="SLVJ01000009">
    <property type="protein sequence ID" value="TCM67304.1"/>
    <property type="molecule type" value="Genomic_DNA"/>
</dbReference>
<feature type="transmembrane region" description="Helical" evidence="6">
    <location>
        <begin position="243"/>
        <end position="262"/>
    </location>
</feature>
<dbReference type="InterPro" id="IPR000620">
    <property type="entry name" value="EamA_dom"/>
</dbReference>
<comment type="caution">
    <text evidence="8">The sequence shown here is derived from an EMBL/GenBank/DDBJ whole genome shotgun (WGS) entry which is preliminary data.</text>
</comment>
<feature type="transmembrane region" description="Helical" evidence="6">
    <location>
        <begin position="7"/>
        <end position="29"/>
    </location>
</feature>
<dbReference type="Proteomes" id="UP000294963">
    <property type="component" value="Unassembled WGS sequence"/>
</dbReference>
<dbReference type="SUPFAM" id="SSF103481">
    <property type="entry name" value="Multidrug resistance efflux transporter EmrE"/>
    <property type="match status" value="2"/>
</dbReference>
<evidence type="ECO:0000256" key="5">
    <source>
        <dbReference type="ARBA" id="ARBA00023136"/>
    </source>
</evidence>
<evidence type="ECO:0000259" key="7">
    <source>
        <dbReference type="Pfam" id="PF00892"/>
    </source>
</evidence>
<name>A0A4R1XSF8_ACICA</name>
<dbReference type="InterPro" id="IPR050638">
    <property type="entry name" value="AA-Vitamin_Transporters"/>
</dbReference>
<dbReference type="AlphaFoldDB" id="A0A4R1XSF8"/>
<dbReference type="Pfam" id="PF00892">
    <property type="entry name" value="EamA"/>
    <property type="match status" value="2"/>
</dbReference>
<evidence type="ECO:0000256" key="6">
    <source>
        <dbReference type="SAM" id="Phobius"/>
    </source>
</evidence>
<feature type="transmembrane region" description="Helical" evidence="6">
    <location>
        <begin position="35"/>
        <end position="55"/>
    </location>
</feature>
<comment type="similarity">
    <text evidence="2">Belongs to the EamA transporter family.</text>
</comment>
<keyword evidence="3 6" id="KW-0812">Transmembrane</keyword>
<feature type="transmembrane region" description="Helical" evidence="6">
    <location>
        <begin position="150"/>
        <end position="169"/>
    </location>
</feature>
<evidence type="ECO:0000313" key="9">
    <source>
        <dbReference type="Proteomes" id="UP000294963"/>
    </source>
</evidence>
<feature type="domain" description="EamA" evidence="7">
    <location>
        <begin position="150"/>
        <end position="286"/>
    </location>
</feature>
<sequence>MSSQHNIVLTYILLVFIWSTTPLAIVWTVSDLNVMWALLLRFFIALPLAALLLLVLKIKFPVDRVALHSYVAGAFSLVGSQAFTYAAAQYLSSGMLALMFGLAPIMAGLIGRFVFGQHLQRVQWFGMLVAVCGLGIICFMNDAGQQIHPLGIGLMLVSVFNYALSIFWVKKIAAKVEPMAQATGSILVSSLVMLLFIPFIWQYIPDHLPSTKSLSALLYTVVMASLIAMFCYFKLVQNIQATTLSLTTVMTPMLAMLFGALFNREQPSAWVFVGALVLIGGVMLYFYQDLVASRRRAQRLKQLNMR</sequence>
<comment type="subcellular location">
    <subcellularLocation>
        <location evidence="1">Membrane</location>
        <topology evidence="1">Multi-pass membrane protein</topology>
    </subcellularLocation>
</comment>
<gene>
    <name evidence="8" type="ORF">EC844_10976</name>
</gene>
<feature type="transmembrane region" description="Helical" evidence="6">
    <location>
        <begin position="94"/>
        <end position="115"/>
    </location>
</feature>
<proteinExistence type="inferred from homology"/>
<dbReference type="InterPro" id="IPR037185">
    <property type="entry name" value="EmrE-like"/>
</dbReference>
<feature type="transmembrane region" description="Helical" evidence="6">
    <location>
        <begin position="122"/>
        <end position="144"/>
    </location>
</feature>
<evidence type="ECO:0000313" key="8">
    <source>
        <dbReference type="EMBL" id="TCM67304.1"/>
    </source>
</evidence>
<feature type="transmembrane region" description="Helical" evidence="6">
    <location>
        <begin position="216"/>
        <end position="236"/>
    </location>
</feature>
<accession>A0A4R1XSF8</accession>
<dbReference type="OrthoDB" id="9776210at2"/>
<keyword evidence="5 6" id="KW-0472">Membrane</keyword>
<dbReference type="PANTHER" id="PTHR32322:SF2">
    <property type="entry name" value="EAMA DOMAIN-CONTAINING PROTEIN"/>
    <property type="match status" value="1"/>
</dbReference>
<feature type="transmembrane region" description="Helical" evidence="6">
    <location>
        <begin position="181"/>
        <end position="204"/>
    </location>
</feature>
<feature type="transmembrane region" description="Helical" evidence="6">
    <location>
        <begin position="67"/>
        <end position="88"/>
    </location>
</feature>
<feature type="domain" description="EamA" evidence="7">
    <location>
        <begin position="8"/>
        <end position="137"/>
    </location>
</feature>
<dbReference type="PANTHER" id="PTHR32322">
    <property type="entry name" value="INNER MEMBRANE TRANSPORTER"/>
    <property type="match status" value="1"/>
</dbReference>
<keyword evidence="4 6" id="KW-1133">Transmembrane helix</keyword>